<accession>A0A9P1C8F9</accession>
<reference evidence="2" key="1">
    <citation type="submission" date="2022-10" db="EMBL/GenBank/DDBJ databases">
        <authorList>
            <person name="Chen Y."/>
            <person name="Dougan E. K."/>
            <person name="Chan C."/>
            <person name="Rhodes N."/>
            <person name="Thang M."/>
        </authorList>
    </citation>
    <scope>NUCLEOTIDE SEQUENCE</scope>
</reference>
<dbReference type="OrthoDB" id="10334516at2759"/>
<gene>
    <name evidence="2" type="ORF">C1SCF055_LOCUS14303</name>
</gene>
<dbReference type="EMBL" id="CAMXCT010001125">
    <property type="protein sequence ID" value="CAI3986994.1"/>
    <property type="molecule type" value="Genomic_DNA"/>
</dbReference>
<comment type="caution">
    <text evidence="2">The sequence shown here is derived from an EMBL/GenBank/DDBJ whole genome shotgun (WGS) entry which is preliminary data.</text>
</comment>
<protein>
    <submittedName>
        <fullName evidence="2">Uncharacterized protein</fullName>
    </submittedName>
</protein>
<dbReference type="EMBL" id="CAMXCT030001125">
    <property type="protein sequence ID" value="CAL4774306.1"/>
    <property type="molecule type" value="Genomic_DNA"/>
</dbReference>
<evidence type="ECO:0000313" key="3">
    <source>
        <dbReference type="EMBL" id="CAL4774306.1"/>
    </source>
</evidence>
<feature type="region of interest" description="Disordered" evidence="1">
    <location>
        <begin position="458"/>
        <end position="502"/>
    </location>
</feature>
<dbReference type="EMBL" id="CAMXCT020001125">
    <property type="protein sequence ID" value="CAL1140369.1"/>
    <property type="molecule type" value="Genomic_DNA"/>
</dbReference>
<evidence type="ECO:0000313" key="4">
    <source>
        <dbReference type="Proteomes" id="UP001152797"/>
    </source>
</evidence>
<reference evidence="3 4" key="2">
    <citation type="submission" date="2024-05" db="EMBL/GenBank/DDBJ databases">
        <authorList>
            <person name="Chen Y."/>
            <person name="Shah S."/>
            <person name="Dougan E. K."/>
            <person name="Thang M."/>
            <person name="Chan C."/>
        </authorList>
    </citation>
    <scope>NUCLEOTIDE SEQUENCE [LARGE SCALE GENOMIC DNA]</scope>
</reference>
<name>A0A9P1C8F9_9DINO</name>
<organism evidence="2">
    <name type="scientific">Cladocopium goreaui</name>
    <dbReference type="NCBI Taxonomy" id="2562237"/>
    <lineage>
        <taxon>Eukaryota</taxon>
        <taxon>Sar</taxon>
        <taxon>Alveolata</taxon>
        <taxon>Dinophyceae</taxon>
        <taxon>Suessiales</taxon>
        <taxon>Symbiodiniaceae</taxon>
        <taxon>Cladocopium</taxon>
    </lineage>
</organism>
<evidence type="ECO:0000313" key="2">
    <source>
        <dbReference type="EMBL" id="CAI3986994.1"/>
    </source>
</evidence>
<sequence length="622" mass="67996">MSKPGVVRIVPRSPNSGHLVPKVVNMTSVATPVPSNGIPGQSFQRVTTVTSTPSYVVNGLQTSGSGHFLHRAPVAPVRVPAAAPLAPPVVSGPRHLRQPSVTYTVVGPPRTVMPSTVTATTVTSTNAVAAAMMVTSPKKLPPPAVAPPAPAVPTSSKRTSPFANMEFSQLAEEKEDENMNCLRAFWQEALAEPMIATLLASSEHIDKNMYWEKRRIQNHVRRLLEEIQERLGIEMEATPQDLDSFFNKLLHMATKGSLHAARELTEKDLSKLLEGMNLWPMELAAVDRNEVLAALQAPSAGTTKQILRNERPIKNSLTAHTFRAAFEQVPYNLPEFPVPAHMIEKAFLGPYTEAQHQAVAEAIATCWRYPQTGVDRIKDFFCTGLVSIEEIQCGLPRLIPRTLVEDAVALIIRKAAPQFTQQAWDSLVVEMLKSEEELQDQLQKQDEVSICSQAAGRKNSCPVSLDSPKAEAREVTGPPSFAGKSREDELLGNPTSFDDSRADERPKGLVICGDSCEVAECLTMKRRVVDWSTAGAKKDGRAQHQADAGAGSRMSWGTACFKEELMSSLKANKADFAPGGPCGDVDPVQTLSLKFHNECEGPYLARAFAHCCEIYDKQRPRR</sequence>
<proteinExistence type="predicted"/>
<dbReference type="AlphaFoldDB" id="A0A9P1C8F9"/>
<evidence type="ECO:0000256" key="1">
    <source>
        <dbReference type="SAM" id="MobiDB-lite"/>
    </source>
</evidence>
<keyword evidence="4" id="KW-1185">Reference proteome</keyword>
<dbReference type="Proteomes" id="UP001152797">
    <property type="component" value="Unassembled WGS sequence"/>
</dbReference>